<proteinExistence type="predicted"/>
<evidence type="ECO:0000313" key="1">
    <source>
        <dbReference type="EMBL" id="GEZ99405.1"/>
    </source>
</evidence>
<dbReference type="AlphaFoldDB" id="A0A699IZK2"/>
<gene>
    <name evidence="1" type="ORF">Tci_571378</name>
</gene>
<accession>A0A699IZK2</accession>
<protein>
    <submittedName>
        <fullName evidence="1">Uncharacterized protein</fullName>
    </submittedName>
</protein>
<reference evidence="1" key="1">
    <citation type="journal article" date="2019" name="Sci. Rep.">
        <title>Draft genome of Tanacetum cinerariifolium, the natural source of mosquito coil.</title>
        <authorList>
            <person name="Yamashiro T."/>
            <person name="Shiraishi A."/>
            <person name="Satake H."/>
            <person name="Nakayama K."/>
        </authorList>
    </citation>
    <scope>NUCLEOTIDE SEQUENCE</scope>
</reference>
<name>A0A699IZK2_TANCI</name>
<dbReference type="EMBL" id="BKCJ010352840">
    <property type="protein sequence ID" value="GEZ99405.1"/>
    <property type="molecule type" value="Genomic_DNA"/>
</dbReference>
<organism evidence="1">
    <name type="scientific">Tanacetum cinerariifolium</name>
    <name type="common">Dalmatian daisy</name>
    <name type="synonym">Chrysanthemum cinerariifolium</name>
    <dbReference type="NCBI Taxonomy" id="118510"/>
    <lineage>
        <taxon>Eukaryota</taxon>
        <taxon>Viridiplantae</taxon>
        <taxon>Streptophyta</taxon>
        <taxon>Embryophyta</taxon>
        <taxon>Tracheophyta</taxon>
        <taxon>Spermatophyta</taxon>
        <taxon>Magnoliopsida</taxon>
        <taxon>eudicotyledons</taxon>
        <taxon>Gunneridae</taxon>
        <taxon>Pentapetalae</taxon>
        <taxon>asterids</taxon>
        <taxon>campanulids</taxon>
        <taxon>Asterales</taxon>
        <taxon>Asteraceae</taxon>
        <taxon>Asteroideae</taxon>
        <taxon>Anthemideae</taxon>
        <taxon>Anthemidinae</taxon>
        <taxon>Tanacetum</taxon>
    </lineage>
</organism>
<sequence length="126" mass="13951">LSYVTYVTVSSMSPISSLSPFMVCGDVDWCVTMSSLGDDDTVLLCILLIMVTQYDPYLGGAAPRAWCLQPWRVGYPFISSRTHNSEPNSFGLERPSTTNVVFAAIAGWIPFYSVSHSARCVDIKWK</sequence>
<feature type="non-terminal residue" evidence="1">
    <location>
        <position position="1"/>
    </location>
</feature>
<comment type="caution">
    <text evidence="1">The sequence shown here is derived from an EMBL/GenBank/DDBJ whole genome shotgun (WGS) entry which is preliminary data.</text>
</comment>